<sequence>MEHLLSVNHIYFNLITKLLLSYLPVLLFLGCSLNEPDPNCNITEPVPFEALEMDDVRCMLQNIDENEEETSLIIENRDDFENFISCNGEITEIDFEDFFILAGRTSLPVCGRLKNQEVSLNCGKIGYHIEIGKLVCHKPTDVFYFAVIPIAYREFPIEFRITKNE</sequence>
<evidence type="ECO:0000313" key="2">
    <source>
        <dbReference type="Proteomes" id="UP000184513"/>
    </source>
</evidence>
<proteinExistence type="predicted"/>
<evidence type="ECO:0000313" key="1">
    <source>
        <dbReference type="EMBL" id="SHM63548.1"/>
    </source>
</evidence>
<reference evidence="1 2" key="1">
    <citation type="submission" date="2016-11" db="EMBL/GenBank/DDBJ databases">
        <authorList>
            <person name="Jaros S."/>
            <person name="Januszkiewicz K."/>
            <person name="Wedrychowicz H."/>
        </authorList>
    </citation>
    <scope>NUCLEOTIDE SEQUENCE [LARGE SCALE GENOMIC DNA]</scope>
    <source>
        <strain evidence="1 2">CGMCC 1.6102</strain>
    </source>
</reference>
<accession>A0A1M7KE10</accession>
<dbReference type="RefSeq" id="WP_143155910.1">
    <property type="nucleotide sequence ID" value="NZ_FRCY01000002.1"/>
</dbReference>
<name>A0A1M7KE10_9BACT</name>
<organism evidence="1 2">
    <name type="scientific">Cyclobacterium lianum</name>
    <dbReference type="NCBI Taxonomy" id="388280"/>
    <lineage>
        <taxon>Bacteria</taxon>
        <taxon>Pseudomonadati</taxon>
        <taxon>Bacteroidota</taxon>
        <taxon>Cytophagia</taxon>
        <taxon>Cytophagales</taxon>
        <taxon>Cyclobacteriaceae</taxon>
        <taxon>Cyclobacterium</taxon>
    </lineage>
</organism>
<gene>
    <name evidence="1" type="ORF">SAMN04488057_102412</name>
</gene>
<dbReference type="OrthoDB" id="839243at2"/>
<keyword evidence="2" id="KW-1185">Reference proteome</keyword>
<dbReference type="Proteomes" id="UP000184513">
    <property type="component" value="Unassembled WGS sequence"/>
</dbReference>
<protein>
    <submittedName>
        <fullName evidence="1">Uncharacterized protein</fullName>
    </submittedName>
</protein>
<dbReference type="AlphaFoldDB" id="A0A1M7KE10"/>
<dbReference type="EMBL" id="FRCY01000002">
    <property type="protein sequence ID" value="SHM63548.1"/>
    <property type="molecule type" value="Genomic_DNA"/>
</dbReference>